<evidence type="ECO:0000313" key="3">
    <source>
        <dbReference type="Proteomes" id="UP000271222"/>
    </source>
</evidence>
<organism evidence="2 3">
    <name type="scientific">Ralstonia pseudosolanacearum</name>
    <dbReference type="NCBI Taxonomy" id="1310165"/>
    <lineage>
        <taxon>Bacteria</taxon>
        <taxon>Pseudomonadati</taxon>
        <taxon>Pseudomonadota</taxon>
        <taxon>Betaproteobacteria</taxon>
        <taxon>Burkholderiales</taxon>
        <taxon>Burkholderiaceae</taxon>
        <taxon>Ralstonia</taxon>
        <taxon>Ralstonia solanacearum species complex</taxon>
    </lineage>
</organism>
<dbReference type="Proteomes" id="UP000271222">
    <property type="component" value="Unassembled WGS sequence"/>
</dbReference>
<name>A0A454TLT5_9RALS</name>
<gene>
    <name evidence="2" type="ORF">EGA29_19970</name>
</gene>
<feature type="signal peptide" evidence="1">
    <location>
        <begin position="1"/>
        <end position="19"/>
    </location>
</feature>
<protein>
    <submittedName>
        <fullName evidence="2">Conjugal transfer protein TraN</fullName>
    </submittedName>
</protein>
<accession>A0A454TLT5</accession>
<keyword evidence="1" id="KW-0732">Signal</keyword>
<dbReference type="AlphaFoldDB" id="A0A454TLT5"/>
<dbReference type="Pfam" id="PF06986">
    <property type="entry name" value="F_T4SS_TraN"/>
    <property type="match status" value="2"/>
</dbReference>
<feature type="chain" id="PRO_5019193846" evidence="1">
    <location>
        <begin position="20"/>
        <end position="454"/>
    </location>
</feature>
<reference evidence="2 3" key="1">
    <citation type="submission" date="2018-10" db="EMBL/GenBank/DDBJ databases">
        <title>Draft Genome Sequence of Ralstonia pseudosolanacearum (R. solanacearum phylotype I) Strain Tg03 Isolated from Luffa cylindrica in China.</title>
        <authorList>
            <person name="Yuan G.-Q."/>
            <person name="Li Q.-Q."/>
            <person name="Zhang Y.-W."/>
        </authorList>
    </citation>
    <scope>NUCLEOTIDE SEQUENCE [LARGE SCALE GENOMIC DNA]</scope>
    <source>
        <strain evidence="2 3">Tg03</strain>
    </source>
</reference>
<proteinExistence type="predicted"/>
<dbReference type="InterPro" id="IPR014121">
    <property type="entry name" value="TraN_Ftype"/>
</dbReference>
<sequence>MLATFVHALWLICSTAALAQTTPAPGACKLIPGSQSCADATPCKTSGSGQQICLSTATPPSGALQVPYSCWQYTYHYACDGGTTDTCAQYRNNPACGVTKSQCMDTTAETGQCNEWQYTYKCLTKAQETGQQTTCTDGLFDNGGFPTPPPGKGTFTNGAVGLEILGEAARYRDSQNGIFWGVPESCRKGYGGVQNCCKSMPGAQTNSQVLTTVVGAGASVAKYAGEKLVDMASPYVFDAMYSNGIFSEALASNFSLADGSLGTALSAGGLSVGAYGFTVGTGTMSAGLLGGNMQLASFGSNGYLAFNPYVFAIMVAMQVYQALSKCSEAEQMLAMHRGANLSVFIKESCSKKAFGSCVQYVDEFCSFNSILAKIVNIQGKTQLGLPLEGCAGLTVDQISAIDFTKVDFSEFTDEMTQQAISHVPTNIGGNYQPIQQNAHSGSAQSGTNAVLPSY</sequence>
<comment type="caution">
    <text evidence="2">The sequence shown here is derived from an EMBL/GenBank/DDBJ whole genome shotgun (WGS) entry which is preliminary data.</text>
</comment>
<evidence type="ECO:0000313" key="2">
    <source>
        <dbReference type="EMBL" id="RNM03064.1"/>
    </source>
</evidence>
<dbReference type="EMBL" id="RJTL01000038">
    <property type="protein sequence ID" value="RNM03064.1"/>
    <property type="molecule type" value="Genomic_DNA"/>
</dbReference>
<evidence type="ECO:0000256" key="1">
    <source>
        <dbReference type="SAM" id="SignalP"/>
    </source>
</evidence>
<dbReference type="OrthoDB" id="5297981at2"/>
<dbReference type="NCBIfam" id="NF009018">
    <property type="entry name" value="PRK12355.4-1"/>
    <property type="match status" value="1"/>
</dbReference>